<evidence type="ECO:0000313" key="1">
    <source>
        <dbReference type="EMBL" id="CAI6372657.1"/>
    </source>
</evidence>
<protein>
    <recommendedName>
        <fullName evidence="3">Transposase</fullName>
    </recommendedName>
</protein>
<dbReference type="Proteomes" id="UP001160148">
    <property type="component" value="Unassembled WGS sequence"/>
</dbReference>
<dbReference type="EMBL" id="CARXXK010001059">
    <property type="protein sequence ID" value="CAI6372657.1"/>
    <property type="molecule type" value="Genomic_DNA"/>
</dbReference>
<comment type="caution">
    <text evidence="1">The sequence shown here is derived from an EMBL/GenBank/DDBJ whole genome shotgun (WGS) entry which is preliminary data.</text>
</comment>
<proteinExistence type="predicted"/>
<evidence type="ECO:0000313" key="2">
    <source>
        <dbReference type="Proteomes" id="UP001160148"/>
    </source>
</evidence>
<gene>
    <name evidence="1" type="ORF">MEUPH1_LOCUS26501</name>
</gene>
<keyword evidence="2" id="KW-1185">Reference proteome</keyword>
<organism evidence="1 2">
    <name type="scientific">Macrosiphum euphorbiae</name>
    <name type="common">potato aphid</name>
    <dbReference type="NCBI Taxonomy" id="13131"/>
    <lineage>
        <taxon>Eukaryota</taxon>
        <taxon>Metazoa</taxon>
        <taxon>Ecdysozoa</taxon>
        <taxon>Arthropoda</taxon>
        <taxon>Hexapoda</taxon>
        <taxon>Insecta</taxon>
        <taxon>Pterygota</taxon>
        <taxon>Neoptera</taxon>
        <taxon>Paraneoptera</taxon>
        <taxon>Hemiptera</taxon>
        <taxon>Sternorrhyncha</taxon>
        <taxon>Aphidomorpha</taxon>
        <taxon>Aphidoidea</taxon>
        <taxon>Aphididae</taxon>
        <taxon>Macrosiphini</taxon>
        <taxon>Macrosiphum</taxon>
    </lineage>
</organism>
<dbReference type="PANTHER" id="PTHR37162">
    <property type="entry name" value="HAT FAMILY DIMERISATION DOMAINCONTAINING PROTEIN-RELATED"/>
    <property type="match status" value="1"/>
</dbReference>
<accession>A0AAV0XYY2</accession>
<reference evidence="1 2" key="1">
    <citation type="submission" date="2023-01" db="EMBL/GenBank/DDBJ databases">
        <authorList>
            <person name="Whitehead M."/>
        </authorList>
    </citation>
    <scope>NUCLEOTIDE SEQUENCE [LARGE SCALE GENOMIC DNA]</scope>
</reference>
<dbReference type="AlphaFoldDB" id="A0AAV0XYY2"/>
<dbReference type="PANTHER" id="PTHR37162:SF10">
    <property type="entry name" value="DUF4371 DOMAIN-CONTAINING PROTEIN"/>
    <property type="match status" value="1"/>
</dbReference>
<name>A0AAV0XYY2_9HEMI</name>
<evidence type="ECO:0008006" key="3">
    <source>
        <dbReference type="Google" id="ProtNLM"/>
    </source>
</evidence>
<sequence>MPKRKCIFTDALKEEYTFLKLCERVGNDGKIECISCGAIFSIDHGGKSDIKQHIGTKRHKLAEESSKIKKFNAFFGNKRFVAADKLVYKNEGTWAYHVCKHNQSFSSMDCTSGLLRKMYDSKFTCGATKTQAIIVNVLFPYAINLIKNQLDAASFVTVMIDSSNHKDLKIIPVLVRYFLPETGIKTVIIEFADLPGETAVQLTNYVCELLKTWKIEKKIIALSADNTNTNFGGVLRRGKNNLFTHLNGNVENYIIGIGCSAHILKNAIQI</sequence>